<evidence type="ECO:0000256" key="11">
    <source>
        <dbReference type="ARBA" id="ARBA00022989"/>
    </source>
</evidence>
<comment type="pathway">
    <text evidence="14">Cell wall biogenesis; peptidoglycan biosynthesis.</text>
</comment>
<feature type="active site" description="Acyl-ester intermediate" evidence="14">
    <location>
        <position position="327"/>
    </location>
</feature>
<evidence type="ECO:0000259" key="15">
    <source>
        <dbReference type="Pfam" id="PF00905"/>
    </source>
</evidence>
<dbReference type="RefSeq" id="WP_179582277.1">
    <property type="nucleotide sequence ID" value="NZ_JACBYR010000001.1"/>
</dbReference>
<evidence type="ECO:0000256" key="1">
    <source>
        <dbReference type="ARBA" id="ARBA00004167"/>
    </source>
</evidence>
<keyword evidence="13 14" id="KW-0961">Cell wall biogenesis/degradation</keyword>
<comment type="subcellular location">
    <subcellularLocation>
        <location evidence="14">Cell inner membrane</location>
        <topology evidence="14">Single-pass membrane protein</topology>
    </subcellularLocation>
    <subcellularLocation>
        <location evidence="2">Cell membrane</location>
    </subcellularLocation>
    <subcellularLocation>
        <location evidence="1">Membrane</location>
        <topology evidence="1">Single-pass membrane protein</topology>
    </subcellularLocation>
</comment>
<organism evidence="17 18">
    <name type="scientific">Pigmentiphaga litoralis</name>
    <dbReference type="NCBI Taxonomy" id="516702"/>
    <lineage>
        <taxon>Bacteria</taxon>
        <taxon>Pseudomonadati</taxon>
        <taxon>Pseudomonadota</taxon>
        <taxon>Betaproteobacteria</taxon>
        <taxon>Burkholderiales</taxon>
        <taxon>Alcaligenaceae</taxon>
        <taxon>Pigmentiphaga</taxon>
    </lineage>
</organism>
<keyword evidence="6 14" id="KW-0645">Protease</keyword>
<dbReference type="GO" id="GO:0008360">
    <property type="term" value="P:regulation of cell shape"/>
    <property type="evidence" value="ECO:0007669"/>
    <property type="project" value="UniProtKB-KW"/>
</dbReference>
<dbReference type="GO" id="GO:0009002">
    <property type="term" value="F:serine-type D-Ala-D-Ala carboxypeptidase activity"/>
    <property type="evidence" value="ECO:0007669"/>
    <property type="project" value="UniProtKB-UniRule"/>
</dbReference>
<evidence type="ECO:0000256" key="6">
    <source>
        <dbReference type="ARBA" id="ARBA00022670"/>
    </source>
</evidence>
<dbReference type="UniPathway" id="UPA00219"/>
<dbReference type="InterPro" id="IPR050515">
    <property type="entry name" value="Beta-lactam/transpept"/>
</dbReference>
<dbReference type="GO" id="GO:0006508">
    <property type="term" value="P:proteolysis"/>
    <property type="evidence" value="ECO:0007669"/>
    <property type="project" value="UniProtKB-KW"/>
</dbReference>
<feature type="domain" description="Penicillin-binding protein transpeptidase" evidence="15">
    <location>
        <begin position="268"/>
        <end position="607"/>
    </location>
</feature>
<feature type="domain" description="Penicillin-binding protein dimerisation" evidence="16">
    <location>
        <begin position="61"/>
        <end position="236"/>
    </location>
</feature>
<reference evidence="17 18" key="1">
    <citation type="submission" date="2020-07" db="EMBL/GenBank/DDBJ databases">
        <title>Genomic Encyclopedia of Type Strains, Phase IV (KMG-V): Genome sequencing to study the core and pangenomes of soil and plant-associated prokaryotes.</title>
        <authorList>
            <person name="Whitman W."/>
        </authorList>
    </citation>
    <scope>NUCLEOTIDE SEQUENCE [LARGE SCALE GENOMIC DNA]</scope>
    <source>
        <strain evidence="17 18">SAS40</strain>
    </source>
</reference>
<keyword evidence="3 14" id="KW-1003">Cell membrane</keyword>
<comment type="function">
    <text evidence="14">Catalyzes cross-linking of the peptidoglycan cell wall.</text>
</comment>
<dbReference type="InterPro" id="IPR001460">
    <property type="entry name" value="PCN-bd_Tpept"/>
</dbReference>
<comment type="similarity">
    <text evidence="14">Belongs to the transpeptidase family. MrdA subfamily.</text>
</comment>
<dbReference type="InterPro" id="IPR012338">
    <property type="entry name" value="Beta-lactam/transpept-like"/>
</dbReference>
<comment type="catalytic activity">
    <reaction evidence="14">
        <text>Preferential cleavage: (Ac)2-L-Lys-D-Ala-|-D-Ala. Also transpeptidation of peptidyl-alanyl moieties that are N-acyl substituents of D-alanine.</text>
        <dbReference type="EC" id="3.4.16.4"/>
    </reaction>
</comment>
<evidence type="ECO:0000256" key="13">
    <source>
        <dbReference type="ARBA" id="ARBA00023316"/>
    </source>
</evidence>
<keyword evidence="10 14" id="KW-0573">Peptidoglycan synthesis</keyword>
<dbReference type="GO" id="GO:0005886">
    <property type="term" value="C:plasma membrane"/>
    <property type="evidence" value="ECO:0007669"/>
    <property type="project" value="UniProtKB-SubCell"/>
</dbReference>
<dbReference type="GO" id="GO:0071555">
    <property type="term" value="P:cell wall organization"/>
    <property type="evidence" value="ECO:0007669"/>
    <property type="project" value="UniProtKB-KW"/>
</dbReference>
<sequence>MTELKNTERDLHRFRLRLLVAVGFVLICFGLLTWRFWYLQVDKHDDYAARAEQNRISIVPVTPHRGIIVDRNGVLLARNYSAYTLEITPSKAGKLDETIDALAKVIAIEPRDRRRFKQLVGESRRFESLPLRSRLTDEEVARFSAQAFRFPGVEVKARLLRQYPEGDSAANVVGYIGRIAQRDQLRLEEQGVSSNYRGTDHIGKEGIEKSYEDTLHGKTGVEEVEVTAGGRAVRTLSRTPPVSGKNLILSIDIELQKVAEKAFGNRRGALVAIEPKTGDILAFVSRPSFDPNLFVDGIDVESWKALNESPDRPLLNRPLYGTYPIGSTYKPFMALAGLETGTRSAYATMYDPGYFEFGGRRFRNAGEAHYGHIDMKRALAVSSDTYFYSLASEMGVDTIHDFMKPFGFGQITGIDLGGERTGVLPSTAWKRKAYKRPEQQRWYAGETLSVGVGQGYNAFTLLQLAQATSVLANNGIYMKPHLVKALQDSGTGEQTLTVSKESYRIPLKPANIKVVKEGMAAVTTVGTAAKSFAGAPYQAAGKTGTAQVYSLKAGERYNASRIDERLRDHALFMAFAPLEQPTIAVALIVENAGWGASIAAPLGRQIFDYWLLGKKPGEPAPATPPNRGVEVD</sequence>
<dbReference type="SUPFAM" id="SSF56601">
    <property type="entry name" value="beta-lactamase/transpeptidase-like"/>
    <property type="match status" value="1"/>
</dbReference>
<dbReference type="Gene3D" id="3.40.710.10">
    <property type="entry name" value="DD-peptidase/beta-lactamase superfamily"/>
    <property type="match status" value="1"/>
</dbReference>
<dbReference type="InterPro" id="IPR017790">
    <property type="entry name" value="Penicillin-binding_protein_2"/>
</dbReference>
<keyword evidence="5 14" id="KW-0121">Carboxypeptidase</keyword>
<evidence type="ECO:0000256" key="3">
    <source>
        <dbReference type="ARBA" id="ARBA00022475"/>
    </source>
</evidence>
<keyword evidence="9 14" id="KW-0133">Cell shape</keyword>
<evidence type="ECO:0000313" key="18">
    <source>
        <dbReference type="Proteomes" id="UP000542125"/>
    </source>
</evidence>
<evidence type="ECO:0000256" key="8">
    <source>
        <dbReference type="ARBA" id="ARBA00022801"/>
    </source>
</evidence>
<protein>
    <recommendedName>
        <fullName evidence="14">Peptidoglycan D,D-transpeptidase MrdA</fullName>
        <ecNumber evidence="14">3.4.16.4</ecNumber>
    </recommendedName>
    <alternativeName>
        <fullName evidence="14">Penicillin-binding protein 2</fullName>
        <shortName evidence="14">PBP-2</shortName>
    </alternativeName>
</protein>
<comment type="caution">
    <text evidence="17">The sequence shown here is derived from an EMBL/GenBank/DDBJ whole genome shotgun (WGS) entry which is preliminary data.</text>
</comment>
<keyword evidence="18" id="KW-1185">Reference proteome</keyword>
<evidence type="ECO:0000256" key="5">
    <source>
        <dbReference type="ARBA" id="ARBA00022645"/>
    </source>
</evidence>
<evidence type="ECO:0000256" key="14">
    <source>
        <dbReference type="HAMAP-Rule" id="MF_02081"/>
    </source>
</evidence>
<dbReference type="PANTHER" id="PTHR30627:SF2">
    <property type="entry name" value="PEPTIDOGLYCAN D,D-TRANSPEPTIDASE MRDA"/>
    <property type="match status" value="1"/>
</dbReference>
<evidence type="ECO:0000256" key="9">
    <source>
        <dbReference type="ARBA" id="ARBA00022960"/>
    </source>
</evidence>
<dbReference type="GO" id="GO:0008658">
    <property type="term" value="F:penicillin binding"/>
    <property type="evidence" value="ECO:0007669"/>
    <property type="project" value="InterPro"/>
</dbReference>
<keyword evidence="8 14" id="KW-0378">Hydrolase</keyword>
<accession>A0A7Y9IQ36</accession>
<dbReference type="Gene3D" id="3.90.1310.10">
    <property type="entry name" value="Penicillin-binding protein 2a (Domain 2)"/>
    <property type="match status" value="1"/>
</dbReference>
<keyword evidence="11 14" id="KW-1133">Transmembrane helix</keyword>
<dbReference type="EMBL" id="JACBYR010000001">
    <property type="protein sequence ID" value="NYE80811.1"/>
    <property type="molecule type" value="Genomic_DNA"/>
</dbReference>
<evidence type="ECO:0000256" key="2">
    <source>
        <dbReference type="ARBA" id="ARBA00004236"/>
    </source>
</evidence>
<dbReference type="HAMAP" id="MF_02081">
    <property type="entry name" value="MrdA_transpept"/>
    <property type="match status" value="1"/>
</dbReference>
<dbReference type="EC" id="3.4.16.4" evidence="14"/>
<evidence type="ECO:0000256" key="10">
    <source>
        <dbReference type="ARBA" id="ARBA00022984"/>
    </source>
</evidence>
<dbReference type="AlphaFoldDB" id="A0A7Y9IQ36"/>
<dbReference type="Pfam" id="PF03717">
    <property type="entry name" value="PBP_dimer"/>
    <property type="match status" value="1"/>
</dbReference>
<dbReference type="InterPro" id="IPR005311">
    <property type="entry name" value="PBP_dimer"/>
</dbReference>
<dbReference type="GO" id="GO:0071972">
    <property type="term" value="F:peptidoglycan L,D-transpeptidase activity"/>
    <property type="evidence" value="ECO:0007669"/>
    <property type="project" value="TreeGrafter"/>
</dbReference>
<dbReference type="PANTHER" id="PTHR30627">
    <property type="entry name" value="PEPTIDOGLYCAN D,D-TRANSPEPTIDASE"/>
    <property type="match status" value="1"/>
</dbReference>
<name>A0A7Y9IQ36_9BURK</name>
<keyword evidence="12 14" id="KW-0472">Membrane</keyword>
<evidence type="ECO:0000256" key="7">
    <source>
        <dbReference type="ARBA" id="ARBA00022692"/>
    </source>
</evidence>
<feature type="transmembrane region" description="Helical" evidence="14">
    <location>
        <begin position="16"/>
        <end position="37"/>
    </location>
</feature>
<keyword evidence="4 14" id="KW-0997">Cell inner membrane</keyword>
<gene>
    <name evidence="14" type="primary">mrdA</name>
    <name evidence="17" type="ORF">FHW18_000082</name>
</gene>
<evidence type="ECO:0000313" key="17">
    <source>
        <dbReference type="EMBL" id="NYE80811.1"/>
    </source>
</evidence>
<dbReference type="Pfam" id="PF00905">
    <property type="entry name" value="Transpeptidase"/>
    <property type="match status" value="1"/>
</dbReference>
<evidence type="ECO:0000256" key="4">
    <source>
        <dbReference type="ARBA" id="ARBA00022519"/>
    </source>
</evidence>
<proteinExistence type="inferred from homology"/>
<dbReference type="Gene3D" id="3.30.1390.30">
    <property type="entry name" value="Penicillin-binding protein 2a, domain 3"/>
    <property type="match status" value="1"/>
</dbReference>
<comment type="caution">
    <text evidence="14">Lacks conserved residue(s) required for the propagation of feature annotation.</text>
</comment>
<dbReference type="NCBIfam" id="TIGR03423">
    <property type="entry name" value="pbp2_mrdA"/>
    <property type="match status" value="1"/>
</dbReference>
<dbReference type="SUPFAM" id="SSF56519">
    <property type="entry name" value="Penicillin binding protein dimerisation domain"/>
    <property type="match status" value="1"/>
</dbReference>
<dbReference type="GO" id="GO:0009252">
    <property type="term" value="P:peptidoglycan biosynthetic process"/>
    <property type="evidence" value="ECO:0007669"/>
    <property type="project" value="UniProtKB-UniRule"/>
</dbReference>
<evidence type="ECO:0000259" key="16">
    <source>
        <dbReference type="Pfam" id="PF03717"/>
    </source>
</evidence>
<dbReference type="Proteomes" id="UP000542125">
    <property type="component" value="Unassembled WGS sequence"/>
</dbReference>
<dbReference type="InterPro" id="IPR036138">
    <property type="entry name" value="PBP_dimer_sf"/>
</dbReference>
<keyword evidence="7 14" id="KW-0812">Transmembrane</keyword>
<evidence type="ECO:0000256" key="12">
    <source>
        <dbReference type="ARBA" id="ARBA00023136"/>
    </source>
</evidence>